<dbReference type="Proteomes" id="UP000009017">
    <property type="component" value="Unassembled WGS sequence"/>
</dbReference>
<dbReference type="Pfam" id="PF01313">
    <property type="entry name" value="Bac_export_3"/>
    <property type="match status" value="1"/>
</dbReference>
<gene>
    <name evidence="8" type="ORF">ME3_01084</name>
</gene>
<keyword evidence="9" id="KW-1185">Reference proteome</keyword>
<evidence type="ECO:0000313" key="8">
    <source>
        <dbReference type="EMBL" id="EJF88532.1"/>
    </source>
</evidence>
<accession>J1JUC2</accession>
<comment type="similarity">
    <text evidence="2">Belongs to the FliQ/MopD/SpaQ family.</text>
</comment>
<dbReference type="EMBL" id="AIMA01000020">
    <property type="protein sequence ID" value="EJF88532.1"/>
    <property type="molecule type" value="Genomic_DNA"/>
</dbReference>
<reference evidence="8 9" key="1">
    <citation type="submission" date="2012-03" db="EMBL/GenBank/DDBJ databases">
        <title>The Genome Sequence of Bartonella melophagi K-2C.</title>
        <authorList>
            <consortium name="The Broad Institute Genome Sequencing Platform"/>
            <consortium name="The Broad Institute Genome Sequencing Center for Infectious Disease"/>
            <person name="Feldgarden M."/>
            <person name="Kirby J."/>
            <person name="Kosoy M."/>
            <person name="Birtles R."/>
            <person name="Probert W.S."/>
            <person name="Chiaraviglio L."/>
            <person name="Young S.K."/>
            <person name="Zeng Q."/>
            <person name="Gargeya S."/>
            <person name="Fitzgerald M."/>
            <person name="Haas B."/>
            <person name="Abouelleil A."/>
            <person name="Alvarado L."/>
            <person name="Arachchi H.M."/>
            <person name="Berlin A."/>
            <person name="Chapman S.B."/>
            <person name="Gearin G."/>
            <person name="Goldberg J."/>
            <person name="Griggs A."/>
            <person name="Gujja S."/>
            <person name="Hansen M."/>
            <person name="Heiman D."/>
            <person name="Howarth C."/>
            <person name="Larimer J."/>
            <person name="Lui A."/>
            <person name="MacDonald P.J.P."/>
            <person name="McCowen C."/>
            <person name="Montmayeur A."/>
            <person name="Murphy C."/>
            <person name="Neiman D."/>
            <person name="Pearson M."/>
            <person name="Priest M."/>
            <person name="Roberts A."/>
            <person name="Saif S."/>
            <person name="Shea T."/>
            <person name="Sisk P."/>
            <person name="Stolte C."/>
            <person name="Sykes S."/>
            <person name="Wortman J."/>
            <person name="Nusbaum C."/>
            <person name="Birren B."/>
        </authorList>
    </citation>
    <scope>NUCLEOTIDE SEQUENCE [LARGE SCALE GENOMIC DNA]</scope>
    <source>
        <strain evidence="8 9">K-2C</strain>
    </source>
</reference>
<sequence length="71" mass="7658">MNEADAIDMVTAAIWTILIASTPALLAAMSIGIFIALFQALTQVQEMILTFFSVNSSICRRADLCVHTIGL</sequence>
<evidence type="ECO:0000313" key="9">
    <source>
        <dbReference type="Proteomes" id="UP000009017"/>
    </source>
</evidence>
<keyword evidence="3" id="KW-1003">Cell membrane</keyword>
<evidence type="ECO:0000256" key="4">
    <source>
        <dbReference type="ARBA" id="ARBA00022692"/>
    </source>
</evidence>
<comment type="caution">
    <text evidence="8">The sequence shown here is derived from an EMBL/GenBank/DDBJ whole genome shotgun (WGS) entry which is preliminary data.</text>
</comment>
<dbReference type="GO" id="GO:0005886">
    <property type="term" value="C:plasma membrane"/>
    <property type="evidence" value="ECO:0007669"/>
    <property type="project" value="UniProtKB-SubCell"/>
</dbReference>
<evidence type="ECO:0000256" key="1">
    <source>
        <dbReference type="ARBA" id="ARBA00004651"/>
    </source>
</evidence>
<evidence type="ECO:0000256" key="6">
    <source>
        <dbReference type="ARBA" id="ARBA00023136"/>
    </source>
</evidence>
<dbReference type="eggNOG" id="COG1987">
    <property type="taxonomic scope" value="Bacteria"/>
</dbReference>
<dbReference type="GO" id="GO:0009306">
    <property type="term" value="P:protein secretion"/>
    <property type="evidence" value="ECO:0007669"/>
    <property type="project" value="InterPro"/>
</dbReference>
<name>J1JUC2_9HYPH</name>
<dbReference type="PANTHER" id="PTHR34040:SF2">
    <property type="entry name" value="FLAGELLAR BIOSYNTHETIC PROTEIN FLIQ"/>
    <property type="match status" value="1"/>
</dbReference>
<dbReference type="AlphaFoldDB" id="J1JUC2"/>
<dbReference type="InterPro" id="IPR002191">
    <property type="entry name" value="Bac_export_3"/>
</dbReference>
<dbReference type="HOGENOM" id="CLU_2731836_0_0_5"/>
<evidence type="ECO:0008006" key="10">
    <source>
        <dbReference type="Google" id="ProtNLM"/>
    </source>
</evidence>
<comment type="subcellular location">
    <subcellularLocation>
        <location evidence="1">Cell membrane</location>
        <topology evidence="1">Multi-pass membrane protein</topology>
    </subcellularLocation>
</comment>
<dbReference type="PATRIC" id="fig|1094557.3.peg.1131"/>
<evidence type="ECO:0000256" key="3">
    <source>
        <dbReference type="ARBA" id="ARBA00022475"/>
    </source>
</evidence>
<keyword evidence="4 7" id="KW-0812">Transmembrane</keyword>
<dbReference type="PANTHER" id="PTHR34040">
    <property type="entry name" value="FLAGELLAR BIOSYNTHETIC PROTEIN FLIQ"/>
    <property type="match status" value="1"/>
</dbReference>
<dbReference type="PRINTS" id="PR00952">
    <property type="entry name" value="TYPE3IMQPROT"/>
</dbReference>
<protein>
    <recommendedName>
        <fullName evidence="10">Flagellar biosynthetic protein FliQ</fullName>
    </recommendedName>
</protein>
<keyword evidence="5 7" id="KW-1133">Transmembrane helix</keyword>
<proteinExistence type="inferred from homology"/>
<keyword evidence="6 7" id="KW-0472">Membrane</keyword>
<organism evidence="8 9">
    <name type="scientific">Bartonella melophagi K-2C</name>
    <dbReference type="NCBI Taxonomy" id="1094557"/>
    <lineage>
        <taxon>Bacteria</taxon>
        <taxon>Pseudomonadati</taxon>
        <taxon>Pseudomonadota</taxon>
        <taxon>Alphaproteobacteria</taxon>
        <taxon>Hyphomicrobiales</taxon>
        <taxon>Bartonellaceae</taxon>
        <taxon>Bartonella</taxon>
    </lineage>
</organism>
<evidence type="ECO:0000256" key="5">
    <source>
        <dbReference type="ARBA" id="ARBA00022989"/>
    </source>
</evidence>
<evidence type="ECO:0000256" key="2">
    <source>
        <dbReference type="ARBA" id="ARBA00006156"/>
    </source>
</evidence>
<feature type="transmembrane region" description="Helical" evidence="7">
    <location>
        <begin position="12"/>
        <end position="38"/>
    </location>
</feature>
<evidence type="ECO:0000256" key="7">
    <source>
        <dbReference type="SAM" id="Phobius"/>
    </source>
</evidence>